<gene>
    <name evidence="1" type="ORF">OBO34_14450</name>
</gene>
<dbReference type="Proteomes" id="UP001065549">
    <property type="component" value="Unassembled WGS sequence"/>
</dbReference>
<comment type="caution">
    <text evidence="1">The sequence shown here is derived from an EMBL/GenBank/DDBJ whole genome shotgun (WGS) entry which is preliminary data.</text>
</comment>
<dbReference type="RefSeq" id="WP_269478595.1">
    <property type="nucleotide sequence ID" value="NZ_JAOSHN010000006.1"/>
</dbReference>
<accession>A0A9J6QQE5</accession>
<keyword evidence="2" id="KW-1185">Reference proteome</keyword>
<protein>
    <submittedName>
        <fullName evidence="1">Phage major tail tube protein</fullName>
    </submittedName>
</protein>
<reference evidence="1" key="1">
    <citation type="submission" date="2022-09" db="EMBL/GenBank/DDBJ databases">
        <title>Culturomic study of gut microbiota in children with autism spectrum disorder.</title>
        <authorList>
            <person name="Efimov B.A."/>
            <person name="Chaplin A.V."/>
            <person name="Sokolova S.R."/>
            <person name="Pikina A.P."/>
            <person name="Korzhanova M."/>
            <person name="Belova V."/>
            <person name="Korostin D."/>
        </authorList>
    </citation>
    <scope>NUCLEOTIDE SEQUENCE</scope>
    <source>
        <strain evidence="1">ASD5510</strain>
    </source>
</reference>
<dbReference type="AlphaFoldDB" id="A0A9J6QQE5"/>
<evidence type="ECO:0000313" key="1">
    <source>
        <dbReference type="EMBL" id="MCU7379544.1"/>
    </source>
</evidence>
<sequence length="72" mass="8323">MEIRELEVDFDNGILKINGEDYMERPIVVTLPGPGGWPLKKLFNHKKVNGTPEECDELTVILRSTEENKIRR</sequence>
<organism evidence="1 2">
    <name type="scientific">Hominibacterium faecale</name>
    <dbReference type="NCBI Taxonomy" id="2839743"/>
    <lineage>
        <taxon>Bacteria</taxon>
        <taxon>Bacillati</taxon>
        <taxon>Bacillota</taxon>
        <taxon>Clostridia</taxon>
        <taxon>Peptostreptococcales</taxon>
        <taxon>Anaerovoracaceae</taxon>
        <taxon>Hominibacterium</taxon>
    </lineage>
</organism>
<dbReference type="EMBL" id="JAOSHN010000006">
    <property type="protein sequence ID" value="MCU7379544.1"/>
    <property type="molecule type" value="Genomic_DNA"/>
</dbReference>
<proteinExistence type="predicted"/>
<evidence type="ECO:0000313" key="2">
    <source>
        <dbReference type="Proteomes" id="UP001065549"/>
    </source>
</evidence>
<name>A0A9J6QQE5_9FIRM</name>